<name>A0A8C4RCW9_EPTBU</name>
<protein>
    <recommendedName>
        <fullName evidence="12">Deleted in malignant brain tumors 1 protein-like</fullName>
    </recommendedName>
</protein>
<dbReference type="PROSITE" id="PS50287">
    <property type="entry name" value="SRCR_2"/>
    <property type="match status" value="2"/>
</dbReference>
<proteinExistence type="predicted"/>
<evidence type="ECO:0000256" key="7">
    <source>
        <dbReference type="SAM" id="SignalP"/>
    </source>
</evidence>
<feature type="disulfide bond" evidence="5">
    <location>
        <begin position="165"/>
        <end position="229"/>
    </location>
</feature>
<dbReference type="Gene3D" id="2.60.40.10">
    <property type="entry name" value="Immunoglobulins"/>
    <property type="match status" value="1"/>
</dbReference>
<organism evidence="10 11">
    <name type="scientific">Eptatretus burgeri</name>
    <name type="common">Inshore hagfish</name>
    <dbReference type="NCBI Taxonomy" id="7764"/>
    <lineage>
        <taxon>Eukaryota</taxon>
        <taxon>Metazoa</taxon>
        <taxon>Chordata</taxon>
        <taxon>Craniata</taxon>
        <taxon>Vertebrata</taxon>
        <taxon>Cyclostomata</taxon>
        <taxon>Myxini</taxon>
        <taxon>Myxiniformes</taxon>
        <taxon>Myxinidae</taxon>
        <taxon>Eptatretinae</taxon>
        <taxon>Eptatretus</taxon>
    </lineage>
</organism>
<dbReference type="OMA" id="RTPCEGR"/>
<dbReference type="PANTHER" id="PTHR48071:SF18">
    <property type="entry name" value="DELETED IN MALIGNANT BRAIN TUMORS 1 PROTEIN-RELATED"/>
    <property type="match status" value="1"/>
</dbReference>
<dbReference type="Pfam" id="PF07686">
    <property type="entry name" value="V-set"/>
    <property type="match status" value="1"/>
</dbReference>
<dbReference type="GO" id="GO:0016020">
    <property type="term" value="C:membrane"/>
    <property type="evidence" value="ECO:0007669"/>
    <property type="project" value="InterPro"/>
</dbReference>
<evidence type="ECO:0000259" key="9">
    <source>
        <dbReference type="PROSITE" id="PS50835"/>
    </source>
</evidence>
<dbReference type="Gene3D" id="3.10.250.10">
    <property type="entry name" value="SRCR-like domain"/>
    <property type="match status" value="2"/>
</dbReference>
<keyword evidence="6" id="KW-0472">Membrane</keyword>
<keyword evidence="1 7" id="KW-0732">Signal</keyword>
<dbReference type="PANTHER" id="PTHR48071">
    <property type="entry name" value="SRCR DOMAIN-CONTAINING PROTEIN"/>
    <property type="match status" value="1"/>
</dbReference>
<dbReference type="Pfam" id="PF00530">
    <property type="entry name" value="SRCR"/>
    <property type="match status" value="2"/>
</dbReference>
<dbReference type="FunFam" id="3.10.250.10:FF:000006">
    <property type="entry name" value="neurotrypsin isoform X2"/>
    <property type="match status" value="2"/>
</dbReference>
<accession>A0A8C4RCW9</accession>
<keyword evidence="4" id="KW-0325">Glycoprotein</keyword>
<dbReference type="InterPro" id="IPR007110">
    <property type="entry name" value="Ig-like_dom"/>
</dbReference>
<dbReference type="Ensembl" id="ENSEBUT00000028124.1">
    <property type="protein sequence ID" value="ENSEBUP00000027548.1"/>
    <property type="gene ID" value="ENSEBUG00000016866.1"/>
</dbReference>
<feature type="transmembrane region" description="Helical" evidence="6">
    <location>
        <begin position="383"/>
        <end position="404"/>
    </location>
</feature>
<feature type="disulfide bond" evidence="5">
    <location>
        <begin position="74"/>
        <end position="135"/>
    </location>
</feature>
<dbReference type="SUPFAM" id="SSF56487">
    <property type="entry name" value="SRCR-like"/>
    <property type="match status" value="2"/>
</dbReference>
<evidence type="ECO:0000313" key="11">
    <source>
        <dbReference type="Proteomes" id="UP000694388"/>
    </source>
</evidence>
<evidence type="ECO:0000256" key="3">
    <source>
        <dbReference type="ARBA" id="ARBA00023157"/>
    </source>
</evidence>
<sequence>MESHHPWSTFIVLPLCGILLFNVSMNGATTTSALPVRLVGGRTPCEGRVEVLYQHSWDTVCDDDWSATDANVVCHQLGCGSAISAPCCAAFGQGNGSVLMDNVGCTGSESYLSYCPHNGWHSANCGHGEDASVVCKALPVRLVGGRTPCEGRVEVLYQHYWDTVCDDHWSVRDANVVCRQLGCGSPISSPCCAAFGQGNGSILMDNVQCNGSESSLSYCPYNGFHSHNCGHHEDASVVCQASGTAMVTMSAETFAMNSVDSQSAGGSDLITADKNVSAYYGGVAVLECIYSGSREVNSVKWANQSSGDVKAERSTGEDHLPDARIKFVESNGKRDGSIIIYPIHLGDIGTYTCSYDVQGEKPMEKIVILSLIPYPGLPIPLKIAIPILVIGLFLLIPGIVFFLYKKGYLSILAKC</sequence>
<feature type="domain" description="Ig-like" evidence="9">
    <location>
        <begin position="267"/>
        <end position="353"/>
    </location>
</feature>
<feature type="chain" id="PRO_5034910642" description="Deleted in malignant brain tumors 1 protein-like" evidence="7">
    <location>
        <begin position="34"/>
        <end position="415"/>
    </location>
</feature>
<dbReference type="InterPro" id="IPR036179">
    <property type="entry name" value="Ig-like_dom_sf"/>
</dbReference>
<dbReference type="InterPro" id="IPR013106">
    <property type="entry name" value="Ig_V-set"/>
</dbReference>
<evidence type="ECO:0000256" key="4">
    <source>
        <dbReference type="ARBA" id="ARBA00023180"/>
    </source>
</evidence>
<evidence type="ECO:0000256" key="5">
    <source>
        <dbReference type="PROSITE-ProRule" id="PRU00196"/>
    </source>
</evidence>
<dbReference type="InterPro" id="IPR013783">
    <property type="entry name" value="Ig-like_fold"/>
</dbReference>
<dbReference type="GeneTree" id="ENSGT00950000183145"/>
<feature type="domain" description="SRCR" evidence="8">
    <location>
        <begin position="36"/>
        <end position="136"/>
    </location>
</feature>
<dbReference type="PRINTS" id="PR00258">
    <property type="entry name" value="SPERACTRCPTR"/>
</dbReference>
<dbReference type="PROSITE" id="PS50835">
    <property type="entry name" value="IG_LIKE"/>
    <property type="match status" value="1"/>
</dbReference>
<keyword evidence="6" id="KW-0812">Transmembrane</keyword>
<keyword evidence="2" id="KW-0677">Repeat</keyword>
<dbReference type="AlphaFoldDB" id="A0A8C4RCW9"/>
<evidence type="ECO:0008006" key="12">
    <source>
        <dbReference type="Google" id="ProtNLM"/>
    </source>
</evidence>
<reference evidence="10" key="2">
    <citation type="submission" date="2025-09" db="UniProtKB">
        <authorList>
            <consortium name="Ensembl"/>
        </authorList>
    </citation>
    <scope>IDENTIFICATION</scope>
</reference>
<evidence type="ECO:0000313" key="10">
    <source>
        <dbReference type="Ensembl" id="ENSEBUP00000027548.1"/>
    </source>
</evidence>
<keyword evidence="3 5" id="KW-1015">Disulfide bond</keyword>
<feature type="signal peptide" evidence="7">
    <location>
        <begin position="1"/>
        <end position="33"/>
    </location>
</feature>
<dbReference type="SUPFAM" id="SSF48726">
    <property type="entry name" value="Immunoglobulin"/>
    <property type="match status" value="1"/>
</dbReference>
<dbReference type="InterPro" id="IPR036772">
    <property type="entry name" value="SRCR-like_dom_sf"/>
</dbReference>
<dbReference type="InterPro" id="IPR001190">
    <property type="entry name" value="SRCR"/>
</dbReference>
<feature type="domain" description="SRCR" evidence="8">
    <location>
        <begin position="140"/>
        <end position="240"/>
    </location>
</feature>
<evidence type="ECO:0000256" key="1">
    <source>
        <dbReference type="ARBA" id="ARBA00022729"/>
    </source>
</evidence>
<feature type="disulfide bond" evidence="5">
    <location>
        <begin position="105"/>
        <end position="115"/>
    </location>
</feature>
<keyword evidence="6" id="KW-1133">Transmembrane helix</keyword>
<dbReference type="SMART" id="SM00202">
    <property type="entry name" value="SR"/>
    <property type="match status" value="2"/>
</dbReference>
<feature type="disulfide bond" evidence="5">
    <location>
        <begin position="178"/>
        <end position="239"/>
    </location>
</feature>
<feature type="disulfide bond" evidence="5">
    <location>
        <begin position="209"/>
        <end position="219"/>
    </location>
</feature>
<dbReference type="Proteomes" id="UP000694388">
    <property type="component" value="Unplaced"/>
</dbReference>
<evidence type="ECO:0000256" key="2">
    <source>
        <dbReference type="ARBA" id="ARBA00022737"/>
    </source>
</evidence>
<feature type="disulfide bond" evidence="5">
    <location>
        <begin position="61"/>
        <end position="125"/>
    </location>
</feature>
<keyword evidence="11" id="KW-1185">Reference proteome</keyword>
<evidence type="ECO:0000256" key="6">
    <source>
        <dbReference type="SAM" id="Phobius"/>
    </source>
</evidence>
<reference evidence="10" key="1">
    <citation type="submission" date="2025-08" db="UniProtKB">
        <authorList>
            <consortium name="Ensembl"/>
        </authorList>
    </citation>
    <scope>IDENTIFICATION</scope>
</reference>
<evidence type="ECO:0000259" key="8">
    <source>
        <dbReference type="PROSITE" id="PS50287"/>
    </source>
</evidence>